<dbReference type="InterPro" id="IPR015797">
    <property type="entry name" value="NUDIX_hydrolase-like_dom_sf"/>
</dbReference>
<evidence type="ECO:0000256" key="1">
    <source>
        <dbReference type="ARBA" id="ARBA00001946"/>
    </source>
</evidence>
<evidence type="ECO:0000313" key="4">
    <source>
        <dbReference type="EMBL" id="MDX6187945.1"/>
    </source>
</evidence>
<name>A0ABU4R8U8_9FLAO</name>
<proteinExistence type="predicted"/>
<dbReference type="Pfam" id="PF00293">
    <property type="entry name" value="NUDIX"/>
    <property type="match status" value="1"/>
</dbReference>
<comment type="cofactor">
    <cofactor evidence="1">
        <name>Mg(2+)</name>
        <dbReference type="ChEBI" id="CHEBI:18420"/>
    </cofactor>
</comment>
<dbReference type="InterPro" id="IPR020084">
    <property type="entry name" value="NUDIX_hydrolase_CS"/>
</dbReference>
<dbReference type="Proteomes" id="UP001273350">
    <property type="component" value="Unassembled WGS sequence"/>
</dbReference>
<comment type="caution">
    <text evidence="4">The sequence shown here is derived from an EMBL/GenBank/DDBJ whole genome shotgun (WGS) entry which is preliminary data.</text>
</comment>
<keyword evidence="2" id="KW-0378">Hydrolase</keyword>
<reference evidence="4 5" key="1">
    <citation type="submission" date="2023-11" db="EMBL/GenBank/DDBJ databases">
        <title>Unpublished Manusciprt.</title>
        <authorList>
            <person name="Saticioglu I.B."/>
            <person name="Ay H."/>
            <person name="Ajmi N."/>
            <person name="Altun S."/>
            <person name="Duman M."/>
        </authorList>
    </citation>
    <scope>NUCLEOTIDE SEQUENCE [LARGE SCALE GENOMIC DNA]</scope>
    <source>
        <strain evidence="4 5">Fl-318</strain>
    </source>
</reference>
<dbReference type="RefSeq" id="WP_230002641.1">
    <property type="nucleotide sequence ID" value="NZ_CP087134.1"/>
</dbReference>
<accession>A0ABU4R8U8</accession>
<dbReference type="SUPFAM" id="SSF55811">
    <property type="entry name" value="Nudix"/>
    <property type="match status" value="1"/>
</dbReference>
<feature type="domain" description="Nudix hydrolase" evidence="3">
    <location>
        <begin position="3"/>
        <end position="130"/>
    </location>
</feature>
<protein>
    <submittedName>
        <fullName evidence="4">NUDIX domain-containing protein</fullName>
    </submittedName>
</protein>
<dbReference type="PANTHER" id="PTHR43046:SF2">
    <property type="entry name" value="8-OXO-DGTP DIPHOSPHATASE-RELATED"/>
    <property type="match status" value="1"/>
</dbReference>
<dbReference type="InterPro" id="IPR000086">
    <property type="entry name" value="NUDIX_hydrolase_dom"/>
</dbReference>
<evidence type="ECO:0000256" key="2">
    <source>
        <dbReference type="ARBA" id="ARBA00022801"/>
    </source>
</evidence>
<dbReference type="CDD" id="cd04690">
    <property type="entry name" value="NUDIX_Hydrolase"/>
    <property type="match status" value="1"/>
</dbReference>
<dbReference type="PROSITE" id="PS00893">
    <property type="entry name" value="NUDIX_BOX"/>
    <property type="match status" value="1"/>
</dbReference>
<sequence length="133" mass="15233">MPDFIDKVALIHVNDHKVLSTISKNKNAFFFPGGKREPNESDIDCLKREIEEELNVTLNDDTIQFFGTFEAPAHGHAEGVNVRMICYFADYVGELKASNEIESFAWLEFKDKANSSLVDQLIFDELYEKNIIK</sequence>
<evidence type="ECO:0000259" key="3">
    <source>
        <dbReference type="PROSITE" id="PS51462"/>
    </source>
</evidence>
<evidence type="ECO:0000313" key="5">
    <source>
        <dbReference type="Proteomes" id="UP001273350"/>
    </source>
</evidence>
<keyword evidence="5" id="KW-1185">Reference proteome</keyword>
<dbReference type="PROSITE" id="PS51462">
    <property type="entry name" value="NUDIX"/>
    <property type="match status" value="1"/>
</dbReference>
<dbReference type="Gene3D" id="3.90.79.10">
    <property type="entry name" value="Nucleoside Triphosphate Pyrophosphohydrolase"/>
    <property type="match status" value="1"/>
</dbReference>
<organism evidence="4 5">
    <name type="scientific">Flavobacterium cupriresistens</name>
    <dbReference type="NCBI Taxonomy" id="2893885"/>
    <lineage>
        <taxon>Bacteria</taxon>
        <taxon>Pseudomonadati</taxon>
        <taxon>Bacteroidota</taxon>
        <taxon>Flavobacteriia</taxon>
        <taxon>Flavobacteriales</taxon>
        <taxon>Flavobacteriaceae</taxon>
        <taxon>Flavobacterium</taxon>
    </lineage>
</organism>
<dbReference type="EMBL" id="JAWXVI010000001">
    <property type="protein sequence ID" value="MDX6187945.1"/>
    <property type="molecule type" value="Genomic_DNA"/>
</dbReference>
<dbReference type="PANTHER" id="PTHR43046">
    <property type="entry name" value="GDP-MANNOSE MANNOSYL HYDROLASE"/>
    <property type="match status" value="1"/>
</dbReference>
<gene>
    <name evidence="4" type="ORF">SGQ83_01165</name>
</gene>